<dbReference type="EMBL" id="JBFXLS010000034">
    <property type="protein sequence ID" value="KAL2825733.1"/>
    <property type="molecule type" value="Genomic_DNA"/>
</dbReference>
<protein>
    <recommendedName>
        <fullName evidence="7">Zn(2)-C6 fungal-type domain-containing protein</fullName>
    </recommendedName>
</protein>
<reference evidence="8 9" key="1">
    <citation type="submission" date="2024-07" db="EMBL/GenBank/DDBJ databases">
        <title>Section-level genome sequencing and comparative genomics of Aspergillus sections Usti and Cavernicolus.</title>
        <authorList>
            <consortium name="Lawrence Berkeley National Laboratory"/>
            <person name="Nybo J.L."/>
            <person name="Vesth T.C."/>
            <person name="Theobald S."/>
            <person name="Frisvad J.C."/>
            <person name="Larsen T.O."/>
            <person name="Kjaerboelling I."/>
            <person name="Rothschild-Mancinelli K."/>
            <person name="Lyhne E.K."/>
            <person name="Kogle M.E."/>
            <person name="Barry K."/>
            <person name="Clum A."/>
            <person name="Na H."/>
            <person name="Ledsgaard L."/>
            <person name="Lin J."/>
            <person name="Lipzen A."/>
            <person name="Kuo A."/>
            <person name="Riley R."/>
            <person name="Mondo S."/>
            <person name="LaButti K."/>
            <person name="Haridas S."/>
            <person name="Pangalinan J."/>
            <person name="Salamov A.A."/>
            <person name="Simmons B.A."/>
            <person name="Magnuson J.K."/>
            <person name="Chen J."/>
            <person name="Drula E."/>
            <person name="Henrissat B."/>
            <person name="Wiebenga A."/>
            <person name="Lubbers R.J."/>
            <person name="Gomes A.C."/>
            <person name="Makela M.R."/>
            <person name="Stajich J."/>
            <person name="Grigoriev I.V."/>
            <person name="Mortensen U.H."/>
            <person name="De vries R.P."/>
            <person name="Baker S.E."/>
            <person name="Andersen M.R."/>
        </authorList>
    </citation>
    <scope>NUCLEOTIDE SEQUENCE [LARGE SCALE GENOMIC DNA]</scope>
    <source>
        <strain evidence="8 9">CBS 600.67</strain>
    </source>
</reference>
<dbReference type="InterPro" id="IPR001138">
    <property type="entry name" value="Zn2Cys6_DnaBD"/>
</dbReference>
<evidence type="ECO:0000256" key="3">
    <source>
        <dbReference type="ARBA" id="ARBA00023125"/>
    </source>
</evidence>
<evidence type="ECO:0000256" key="5">
    <source>
        <dbReference type="ARBA" id="ARBA00023242"/>
    </source>
</evidence>
<feature type="compositionally biased region" description="Basic and acidic residues" evidence="6">
    <location>
        <begin position="15"/>
        <end position="27"/>
    </location>
</feature>
<evidence type="ECO:0000256" key="6">
    <source>
        <dbReference type="SAM" id="MobiDB-lite"/>
    </source>
</evidence>
<evidence type="ECO:0000313" key="8">
    <source>
        <dbReference type="EMBL" id="KAL2825733.1"/>
    </source>
</evidence>
<dbReference type="SUPFAM" id="SSF57701">
    <property type="entry name" value="Zn2/Cys6 DNA-binding domain"/>
    <property type="match status" value="1"/>
</dbReference>
<feature type="region of interest" description="Disordered" evidence="6">
    <location>
        <begin position="1"/>
        <end position="27"/>
    </location>
</feature>
<dbReference type="Proteomes" id="UP001610335">
    <property type="component" value="Unassembled WGS sequence"/>
</dbReference>
<dbReference type="PANTHER" id="PTHR37534:SF9">
    <property type="entry name" value="ZN(II)2CYS6 TRANSCRIPTION FACTOR (EUROFUNG)"/>
    <property type="match status" value="1"/>
</dbReference>
<evidence type="ECO:0000259" key="7">
    <source>
        <dbReference type="PROSITE" id="PS50048"/>
    </source>
</evidence>
<dbReference type="InterPro" id="IPR036864">
    <property type="entry name" value="Zn2-C6_fun-type_DNA-bd_sf"/>
</dbReference>
<dbReference type="CDD" id="cd00067">
    <property type="entry name" value="GAL4"/>
    <property type="match status" value="1"/>
</dbReference>
<organism evidence="8 9">
    <name type="scientific">Aspergillus cavernicola</name>
    <dbReference type="NCBI Taxonomy" id="176166"/>
    <lineage>
        <taxon>Eukaryota</taxon>
        <taxon>Fungi</taxon>
        <taxon>Dikarya</taxon>
        <taxon>Ascomycota</taxon>
        <taxon>Pezizomycotina</taxon>
        <taxon>Eurotiomycetes</taxon>
        <taxon>Eurotiomycetidae</taxon>
        <taxon>Eurotiales</taxon>
        <taxon>Aspergillaceae</taxon>
        <taxon>Aspergillus</taxon>
        <taxon>Aspergillus subgen. Nidulantes</taxon>
    </lineage>
</organism>
<evidence type="ECO:0000313" key="9">
    <source>
        <dbReference type="Proteomes" id="UP001610335"/>
    </source>
</evidence>
<dbReference type="PROSITE" id="PS50048">
    <property type="entry name" value="ZN2_CY6_FUNGAL_2"/>
    <property type="match status" value="1"/>
</dbReference>
<feature type="region of interest" description="Disordered" evidence="6">
    <location>
        <begin position="71"/>
        <end position="97"/>
    </location>
</feature>
<evidence type="ECO:0000256" key="4">
    <source>
        <dbReference type="ARBA" id="ARBA00023163"/>
    </source>
</evidence>
<proteinExistence type="predicted"/>
<accession>A0ABR4IFR3</accession>
<dbReference type="InterPro" id="IPR021858">
    <property type="entry name" value="Fun_TF"/>
</dbReference>
<evidence type="ECO:0000256" key="1">
    <source>
        <dbReference type="ARBA" id="ARBA00004123"/>
    </source>
</evidence>
<dbReference type="Gene3D" id="4.10.240.10">
    <property type="entry name" value="Zn(2)-C6 fungal-type DNA-binding domain"/>
    <property type="match status" value="1"/>
</dbReference>
<gene>
    <name evidence="8" type="ORF">BDW59DRAFT_69656</name>
</gene>
<keyword evidence="4" id="KW-0804">Transcription</keyword>
<dbReference type="PANTHER" id="PTHR37534">
    <property type="entry name" value="TRANSCRIPTIONAL ACTIVATOR PROTEIN UGA3"/>
    <property type="match status" value="1"/>
</dbReference>
<dbReference type="Pfam" id="PF00172">
    <property type="entry name" value="Zn_clus"/>
    <property type="match status" value="1"/>
</dbReference>
<dbReference type="CDD" id="cd12148">
    <property type="entry name" value="fungal_TF_MHR"/>
    <property type="match status" value="1"/>
</dbReference>
<keyword evidence="3" id="KW-0238">DNA-binding</keyword>
<sequence>MSMAGEQPPTPTRSIKKDSQRSRKGCPECRSRKIKCDEQTPECGQCLKGGRVCRIIDSIFKPHSYSFLPAPANETTSADSRQISSPAKGPDVLSPQHARDSLQFPLELLNERQDHHHATDNPATCTEYPARDPSLSNGCSPISQHNAQPSAIFYHAPSQDDDTYEDRCEITFFLRHFSEGPGRWMDVYGGQSYFSQQIVLLAHRSPLVRYAACALAAKQLGQTRHPESHIRQTNTQRLMLKTLIATKLGFTWYGAKYYERAIQLLAKQISKKDRISCSLSPNYIYRSELTPQSADFSVPKDQDDDAAPFRILAACILCQYEDVNATIRAWSGHLDGVHRLLRPHLYDPTEFKACSQILQPASALDAVFWFFVLHDMLNCFVTRRRTRIDPEDISLWRNMGLPLDDHGRLSDHSRKVQSEIILFKALVWLMCQLVNSDLSSAMQWMKMNDDFDRWENMVPSSFYIPIAWPPATEPNHANAEAFEREIWFTSDLSAITLAFYHMARIILLIHRPMELFIQQSRSQDDILSTYNTLQHGLRQHAIEIIPIMHAMPSETVRKYMLQPLYVAGRSLIDDKERRALLQILRDMADDFGLFTDYRIKDLCEEWGMPYNGIDRKDGHGIIT</sequence>
<name>A0ABR4IFR3_9EURO</name>
<keyword evidence="9" id="KW-1185">Reference proteome</keyword>
<keyword evidence="2" id="KW-0805">Transcription regulation</keyword>
<evidence type="ECO:0000256" key="2">
    <source>
        <dbReference type="ARBA" id="ARBA00023015"/>
    </source>
</evidence>
<comment type="caution">
    <text evidence="8">The sequence shown here is derived from an EMBL/GenBank/DDBJ whole genome shotgun (WGS) entry which is preliminary data.</text>
</comment>
<dbReference type="SMART" id="SM00066">
    <property type="entry name" value="GAL4"/>
    <property type="match status" value="1"/>
</dbReference>
<keyword evidence="5" id="KW-0539">Nucleus</keyword>
<comment type="subcellular location">
    <subcellularLocation>
        <location evidence="1">Nucleus</location>
    </subcellularLocation>
</comment>
<dbReference type="Pfam" id="PF11951">
    <property type="entry name" value="Fungal_trans_2"/>
    <property type="match status" value="1"/>
</dbReference>
<feature type="compositionally biased region" description="Polar residues" evidence="6">
    <location>
        <begin position="73"/>
        <end position="85"/>
    </location>
</feature>
<dbReference type="PROSITE" id="PS00463">
    <property type="entry name" value="ZN2_CY6_FUNGAL_1"/>
    <property type="match status" value="1"/>
</dbReference>
<feature type="domain" description="Zn(2)-C6 fungal-type" evidence="7">
    <location>
        <begin position="25"/>
        <end position="55"/>
    </location>
</feature>